<organism evidence="3 4">
    <name type="scientific">Natrinema halophilum</name>
    <dbReference type="NCBI Taxonomy" id="1699371"/>
    <lineage>
        <taxon>Archaea</taxon>
        <taxon>Methanobacteriati</taxon>
        <taxon>Methanobacteriota</taxon>
        <taxon>Stenosarchaea group</taxon>
        <taxon>Halobacteria</taxon>
        <taxon>Halobacteriales</taxon>
        <taxon>Natrialbaceae</taxon>
        <taxon>Natrinema</taxon>
    </lineage>
</organism>
<dbReference type="GeneID" id="56033316"/>
<dbReference type="Gene3D" id="3.50.30.90">
    <property type="match status" value="1"/>
</dbReference>
<keyword evidence="4" id="KW-1185">Reference proteome</keyword>
<feature type="domain" description="DUF2172" evidence="1">
    <location>
        <begin position="54"/>
        <end position="148"/>
    </location>
</feature>
<dbReference type="InterPro" id="IPR012353">
    <property type="entry name" value="UCP015244"/>
</dbReference>
<dbReference type="RefSeq" id="WP_179260616.1">
    <property type="nucleotide sequence ID" value="NZ_CP058601.1"/>
</dbReference>
<reference evidence="3 4" key="1">
    <citation type="submission" date="2020-07" db="EMBL/GenBank/DDBJ databases">
        <authorList>
            <person name="Cui H."/>
        </authorList>
    </citation>
    <scope>NUCLEOTIDE SEQUENCE [LARGE SCALE GENOMIC DNA]</scope>
    <source>
        <strain evidence="3 4">YPL8</strain>
    </source>
</reference>
<dbReference type="AlphaFoldDB" id="A0A7D5KZC0"/>
<proteinExistence type="predicted"/>
<evidence type="ECO:0000259" key="1">
    <source>
        <dbReference type="Pfam" id="PF09940"/>
    </source>
</evidence>
<accession>A0A7D5KZC0</accession>
<dbReference type="Gene3D" id="3.40.630.10">
    <property type="entry name" value="Zn peptidases"/>
    <property type="match status" value="1"/>
</dbReference>
<dbReference type="PIRSF" id="PIRSF015244">
    <property type="entry name" value="UCP015244"/>
    <property type="match status" value="1"/>
</dbReference>
<dbReference type="OrthoDB" id="350941at2157"/>
<dbReference type="SUPFAM" id="SSF53187">
    <property type="entry name" value="Zn-dependent exopeptidases"/>
    <property type="match status" value="1"/>
</dbReference>
<dbReference type="InterPro" id="IPR032589">
    <property type="entry name" value="DUF4910"/>
</dbReference>
<dbReference type="Pfam" id="PF16254">
    <property type="entry name" value="DUF4910"/>
    <property type="match status" value="1"/>
</dbReference>
<evidence type="ECO:0000313" key="4">
    <source>
        <dbReference type="Proteomes" id="UP000509241"/>
    </source>
</evidence>
<sequence length="435" mass="50509">MKELVEELYLTNRGFVTDDYEQCLDYIDEYKLNLDIHAYESGTEIWDSWVVPQKWSVNDAYVAVDGDRIIDYDDHPLHLISYSEPFEATITKSELLDHVHTHSEMSDAIPWHFRQNYRPWDSEWGFCARQETVDSLDSETYEVCIETEFEDDEMLVGEHHIEGQRDETILLAAHLDHTGMANDDLAGVAVGCELMNRLQQRESLTYSYTFLIVQELVGSAAYFATNGDKIDDVQYGIFLEMPGNDNRILLQRTFTGETRLDRVATYVLNRTVDDGEVGPFRSQIGNDEIVFESPGFEIPTVSVTRFPYEEYHTHFDNPEIISEHRLERYCSYLERVIEVLESDFVPMRTFEGMPSLANPKYDLYIDPNEIEARDTGNIHEFRHRILRYLDGEHTAFDIADKFDLDYEFVRSYLEEFEACGLITTADPLADSDRSA</sequence>
<dbReference type="EMBL" id="CP058601">
    <property type="protein sequence ID" value="QLG48880.1"/>
    <property type="molecule type" value="Genomic_DNA"/>
</dbReference>
<dbReference type="KEGG" id="haly:HYG82_08455"/>
<evidence type="ECO:0000259" key="2">
    <source>
        <dbReference type="Pfam" id="PF16254"/>
    </source>
</evidence>
<dbReference type="Proteomes" id="UP000509241">
    <property type="component" value="Chromosome"/>
</dbReference>
<protein>
    <submittedName>
        <fullName evidence="3">DUF4910 domain-containing protein</fullName>
    </submittedName>
</protein>
<dbReference type="Pfam" id="PF09940">
    <property type="entry name" value="DUF2172"/>
    <property type="match status" value="1"/>
</dbReference>
<gene>
    <name evidence="3" type="ORF">HYG82_08455</name>
</gene>
<dbReference type="InterPro" id="IPR032610">
    <property type="entry name" value="DUF2172"/>
</dbReference>
<name>A0A7D5KZC0_9EURY</name>
<evidence type="ECO:0000313" key="3">
    <source>
        <dbReference type="EMBL" id="QLG48880.1"/>
    </source>
</evidence>
<feature type="domain" description="DUF4910" evidence="2">
    <location>
        <begin position="3"/>
        <end position="343"/>
    </location>
</feature>